<evidence type="ECO:0000256" key="4">
    <source>
        <dbReference type="ARBA" id="ARBA00022490"/>
    </source>
</evidence>
<feature type="compositionally biased region" description="Polar residues" evidence="7">
    <location>
        <begin position="72"/>
        <end position="83"/>
    </location>
</feature>
<feature type="region of interest" description="Disordered" evidence="7">
    <location>
        <begin position="39"/>
        <end position="97"/>
    </location>
</feature>
<dbReference type="Gene3D" id="2.30.30.380">
    <property type="entry name" value="Zn-finger domain of Sec23/24"/>
    <property type="match status" value="1"/>
</dbReference>
<feature type="domain" description="Sec23/Sec24 beta-sandwich" evidence="11">
    <location>
        <begin position="564"/>
        <end position="654"/>
    </location>
</feature>
<protein>
    <recommendedName>
        <fullName evidence="14">SED5-binding protein 3</fullName>
    </recommendedName>
</protein>
<dbReference type="AlphaFoldDB" id="A5DP39"/>
<dbReference type="Gene3D" id="2.60.40.1670">
    <property type="entry name" value="beta-sandwich domain of Sec23/24"/>
    <property type="match status" value="1"/>
</dbReference>
<evidence type="ECO:0000259" key="8">
    <source>
        <dbReference type="Pfam" id="PF04810"/>
    </source>
</evidence>
<dbReference type="InterPro" id="IPR050550">
    <property type="entry name" value="SEC23_SEC24_subfamily"/>
</dbReference>
<sequence>MVSGSGSVPVLVFGRASLRFVFTTTDPMDPHQLAGQLGQVSLDGKSRKKRSARAFHTDFSTGPESAFPTPPTVNNSPSVLHQQTPSVSSPSTSSFAAPYGDNASPMHASHPVPAAVANPSQNDLSIQTNRYNHQKEYMTSVDSEPYKSFYTFHNVVPPTAGTQIHTVDQGTASGKFIRSTMYNVPESEQLRAATKLPMAVTIRPFAPLLETEEPIPVVDMTQLGDVPGADALDIGPVRCRRCRTYMNPAMQHTPNYRFVCNICQFPNNTVPSDYSSMINPQTGTRVDVAIRPELHKGVYDILVPKSYNVGGPEVIPQVLHHVFLIDVSEQSIRQNLPTLFADAIRLALYGEAETFNSRVCIITFDRRLQFYNLSPSLSTTQISISSDLEDPFVPLSDGLFADPEESRHVIENMLENLESLSMENNVYADPEPCFAAACRTAMLCLQSVGGGKITSLLSTLPSWGPGSLRFKDNRAVGKLLSPELEKVVFTPDNDYYKLLAKDFISSNVGLDTIVVTPSSVDLSNIGWLCSISGGSVYRFPDFNFERDSKVVSAQFVSCVNKCRGYQGQLKLRCSNGLQVSQYYGTSSDATASGFMGTQDPVLPILHEDQSFTVLMTYDGKLDTKYDCHFQAALLYTDPFGVRKVRVVNLVLAVSERLEDVFNFVEEDSVVSTIVRETVSHVGVQRLLELRESVNTKLVDVFTQYRAMCEVNRHQSGAPNQLLFPDSLKHLPIYMLSLIRTTAIRNSNTLSADARLASIYQLLRMPVERLVYTLYPALVELHSLQDDECMVPDTSSNPNHFISLPEYKPATSKILQPGVYILCNGSQVFVWVHPDANELLIKDLFGDHINSVKDIDPLMDELPDLPSHISQQARNLVRFFQKEIVGLPSLDCAGVRIVRHGIDPGVNAFRESLIEDSIGSLGNSLPSLPDYLSNLHKAIKVKLENDKSSGKVKNSVKAAEDHSTLAQKLIQF</sequence>
<keyword evidence="3" id="KW-0813">Transport</keyword>
<dbReference type="InParanoid" id="A5DP39"/>
<dbReference type="GO" id="GO:0030127">
    <property type="term" value="C:COPII vesicle coat"/>
    <property type="evidence" value="ECO:0007669"/>
    <property type="project" value="InterPro"/>
</dbReference>
<dbReference type="SUPFAM" id="SSF82919">
    <property type="entry name" value="Zn-finger domain of Sec23/24"/>
    <property type="match status" value="1"/>
</dbReference>
<dbReference type="Pfam" id="PF08033">
    <property type="entry name" value="Sec23_BS"/>
    <property type="match status" value="1"/>
</dbReference>
<dbReference type="RefSeq" id="XP_001483085.2">
    <property type="nucleotide sequence ID" value="XM_001483035.1"/>
</dbReference>
<feature type="compositionally biased region" description="Low complexity" evidence="7">
    <location>
        <begin position="84"/>
        <end position="94"/>
    </location>
</feature>
<comment type="subcellular location">
    <subcellularLocation>
        <location evidence="1">Golgi apparatus membrane</location>
    </subcellularLocation>
</comment>
<dbReference type="KEGG" id="pgu:PGUG_05040"/>
<evidence type="ECO:0000256" key="2">
    <source>
        <dbReference type="ARBA" id="ARBA00008334"/>
    </source>
</evidence>
<evidence type="ECO:0000313" key="13">
    <source>
        <dbReference type="Proteomes" id="UP000001997"/>
    </source>
</evidence>
<dbReference type="InterPro" id="IPR029006">
    <property type="entry name" value="ADF-H/Gelsolin-like_dom_sf"/>
</dbReference>
<dbReference type="PANTHER" id="PTHR13803">
    <property type="entry name" value="SEC24-RELATED PROTEIN"/>
    <property type="match status" value="1"/>
</dbReference>
<dbReference type="GO" id="GO:0006886">
    <property type="term" value="P:intracellular protein transport"/>
    <property type="evidence" value="ECO:0007669"/>
    <property type="project" value="InterPro"/>
</dbReference>
<dbReference type="GeneID" id="5125044"/>
<dbReference type="eggNOG" id="KOG1984">
    <property type="taxonomic scope" value="Eukaryota"/>
</dbReference>
<dbReference type="InterPro" id="IPR036180">
    <property type="entry name" value="Gelsolin-like_dom_sf"/>
</dbReference>
<evidence type="ECO:0000259" key="9">
    <source>
        <dbReference type="Pfam" id="PF04811"/>
    </source>
</evidence>
<dbReference type="PANTHER" id="PTHR13803:SF4">
    <property type="entry name" value="SECRETORY 24CD, ISOFORM C"/>
    <property type="match status" value="1"/>
</dbReference>
<dbReference type="OrthoDB" id="49016at2759"/>
<dbReference type="OMA" id="INPFMTF"/>
<dbReference type="InterPro" id="IPR006895">
    <property type="entry name" value="Znf_Sec23_Sec24"/>
</dbReference>
<dbReference type="Pfam" id="PF04815">
    <property type="entry name" value="Sec23_helical"/>
    <property type="match status" value="1"/>
</dbReference>
<feature type="domain" description="Sec23/Sec24 helical" evidence="10">
    <location>
        <begin position="667"/>
        <end position="770"/>
    </location>
</feature>
<gene>
    <name evidence="12" type="ORF">PGUG_05040</name>
</gene>
<dbReference type="Proteomes" id="UP000001997">
    <property type="component" value="Unassembled WGS sequence"/>
</dbReference>
<dbReference type="VEuPathDB" id="FungiDB:PGUG_05040"/>
<dbReference type="InterPro" id="IPR006900">
    <property type="entry name" value="Sec23/24_helical_dom"/>
</dbReference>
<dbReference type="GO" id="GO:0008270">
    <property type="term" value="F:zinc ion binding"/>
    <property type="evidence" value="ECO:0007669"/>
    <property type="project" value="InterPro"/>
</dbReference>
<dbReference type="InterPro" id="IPR036175">
    <property type="entry name" value="Sec23/24_helical_dom_sf"/>
</dbReference>
<dbReference type="Gene3D" id="3.40.20.10">
    <property type="entry name" value="Severin"/>
    <property type="match status" value="1"/>
</dbReference>
<dbReference type="GO" id="GO:0090110">
    <property type="term" value="P:COPII-coated vesicle cargo loading"/>
    <property type="evidence" value="ECO:0007669"/>
    <property type="project" value="TreeGrafter"/>
</dbReference>
<evidence type="ECO:0000256" key="1">
    <source>
        <dbReference type="ARBA" id="ARBA00004394"/>
    </source>
</evidence>
<dbReference type="EMBL" id="CH408160">
    <property type="protein sequence ID" value="EDK40942.2"/>
    <property type="molecule type" value="Genomic_DNA"/>
</dbReference>
<dbReference type="Pfam" id="PF04811">
    <property type="entry name" value="Sec23_trunk"/>
    <property type="match status" value="1"/>
</dbReference>
<feature type="domain" description="Sec23/Sec24 trunk" evidence="9">
    <location>
        <begin position="316"/>
        <end position="556"/>
    </location>
</feature>
<reference evidence="12 13" key="1">
    <citation type="journal article" date="2009" name="Nature">
        <title>Evolution of pathogenicity and sexual reproduction in eight Candida genomes.</title>
        <authorList>
            <person name="Butler G."/>
            <person name="Rasmussen M.D."/>
            <person name="Lin M.F."/>
            <person name="Santos M.A."/>
            <person name="Sakthikumar S."/>
            <person name="Munro C.A."/>
            <person name="Rheinbay E."/>
            <person name="Grabherr M."/>
            <person name="Forche A."/>
            <person name="Reedy J.L."/>
            <person name="Agrafioti I."/>
            <person name="Arnaud M.B."/>
            <person name="Bates S."/>
            <person name="Brown A.J."/>
            <person name="Brunke S."/>
            <person name="Costanzo M.C."/>
            <person name="Fitzpatrick D.A."/>
            <person name="de Groot P.W."/>
            <person name="Harris D."/>
            <person name="Hoyer L.L."/>
            <person name="Hube B."/>
            <person name="Klis F.M."/>
            <person name="Kodira C."/>
            <person name="Lennard N."/>
            <person name="Logue M.E."/>
            <person name="Martin R."/>
            <person name="Neiman A.M."/>
            <person name="Nikolaou E."/>
            <person name="Quail M.A."/>
            <person name="Quinn J."/>
            <person name="Santos M.C."/>
            <person name="Schmitzberger F.F."/>
            <person name="Sherlock G."/>
            <person name="Shah P."/>
            <person name="Silverstein K.A."/>
            <person name="Skrzypek M.S."/>
            <person name="Soll D."/>
            <person name="Staggs R."/>
            <person name="Stansfield I."/>
            <person name="Stumpf M.P."/>
            <person name="Sudbery P.E."/>
            <person name="Srikantha T."/>
            <person name="Zeng Q."/>
            <person name="Berman J."/>
            <person name="Berriman M."/>
            <person name="Heitman J."/>
            <person name="Gow N.A."/>
            <person name="Lorenz M.C."/>
            <person name="Birren B.W."/>
            <person name="Kellis M."/>
            <person name="Cuomo C.A."/>
        </authorList>
    </citation>
    <scope>NUCLEOTIDE SEQUENCE [LARGE SCALE GENOMIC DNA]</scope>
    <source>
        <strain evidence="13">ATCC 6260 / CBS 566 / DSM 6381 / JCM 1539 / NBRC 10279 / NRRL Y-324</strain>
    </source>
</reference>
<keyword evidence="4" id="KW-0963">Cytoplasm</keyword>
<dbReference type="SUPFAM" id="SSF82754">
    <property type="entry name" value="C-terminal, gelsolin-like domain of Sec23/24"/>
    <property type="match status" value="1"/>
</dbReference>
<comment type="similarity">
    <text evidence="2">Belongs to the SEC23/SEC24 family. SEC24 subfamily.</text>
</comment>
<proteinExistence type="inferred from homology"/>
<keyword evidence="5" id="KW-0653">Protein transport</keyword>
<evidence type="ECO:0000259" key="11">
    <source>
        <dbReference type="Pfam" id="PF08033"/>
    </source>
</evidence>
<dbReference type="InterPro" id="IPR006896">
    <property type="entry name" value="Sec23/24_trunk_dom"/>
</dbReference>
<dbReference type="Gene3D" id="3.40.50.410">
    <property type="entry name" value="von Willebrand factor, type A domain"/>
    <property type="match status" value="1"/>
</dbReference>
<evidence type="ECO:0000256" key="3">
    <source>
        <dbReference type="ARBA" id="ARBA00022448"/>
    </source>
</evidence>
<dbReference type="GO" id="GO:0070971">
    <property type="term" value="C:endoplasmic reticulum exit site"/>
    <property type="evidence" value="ECO:0007669"/>
    <property type="project" value="TreeGrafter"/>
</dbReference>
<dbReference type="SUPFAM" id="SSF81811">
    <property type="entry name" value="Helical domain of Sec23/24"/>
    <property type="match status" value="1"/>
</dbReference>
<dbReference type="Gene3D" id="1.20.120.730">
    <property type="entry name" value="Sec23/Sec24 helical domain"/>
    <property type="match status" value="1"/>
</dbReference>
<keyword evidence="13" id="KW-1185">Reference proteome</keyword>
<feature type="domain" description="Zinc finger Sec23/Sec24-type" evidence="8">
    <location>
        <begin position="236"/>
        <end position="274"/>
    </location>
</feature>
<evidence type="ECO:0000313" key="12">
    <source>
        <dbReference type="EMBL" id="EDK40942.2"/>
    </source>
</evidence>
<evidence type="ECO:0000256" key="7">
    <source>
        <dbReference type="SAM" id="MobiDB-lite"/>
    </source>
</evidence>
<dbReference type="GO" id="GO:0000149">
    <property type="term" value="F:SNARE binding"/>
    <property type="evidence" value="ECO:0007669"/>
    <property type="project" value="TreeGrafter"/>
</dbReference>
<dbReference type="SUPFAM" id="SSF53300">
    <property type="entry name" value="vWA-like"/>
    <property type="match status" value="1"/>
</dbReference>
<dbReference type="HOGENOM" id="CLU_004589_1_0_1"/>
<dbReference type="InterPro" id="IPR036465">
    <property type="entry name" value="vWFA_dom_sf"/>
</dbReference>
<accession>A5DP39</accession>
<evidence type="ECO:0000259" key="10">
    <source>
        <dbReference type="Pfam" id="PF04815"/>
    </source>
</evidence>
<dbReference type="InterPro" id="IPR012990">
    <property type="entry name" value="Beta-sandwich_Sec23_24"/>
</dbReference>
<dbReference type="STRING" id="294746.A5DP39"/>
<evidence type="ECO:0008006" key="14">
    <source>
        <dbReference type="Google" id="ProtNLM"/>
    </source>
</evidence>
<keyword evidence="6" id="KW-0333">Golgi apparatus</keyword>
<evidence type="ECO:0000256" key="5">
    <source>
        <dbReference type="ARBA" id="ARBA00022927"/>
    </source>
</evidence>
<dbReference type="SUPFAM" id="SSF81995">
    <property type="entry name" value="beta-sandwich domain of Sec23/24"/>
    <property type="match status" value="1"/>
</dbReference>
<organism evidence="12 13">
    <name type="scientific">Meyerozyma guilliermondii (strain ATCC 6260 / CBS 566 / DSM 6381 / JCM 1539 / NBRC 10279 / NRRL Y-324)</name>
    <name type="common">Yeast</name>
    <name type="synonym">Candida guilliermondii</name>
    <dbReference type="NCBI Taxonomy" id="294746"/>
    <lineage>
        <taxon>Eukaryota</taxon>
        <taxon>Fungi</taxon>
        <taxon>Dikarya</taxon>
        <taxon>Ascomycota</taxon>
        <taxon>Saccharomycotina</taxon>
        <taxon>Pichiomycetes</taxon>
        <taxon>Debaryomycetaceae</taxon>
        <taxon>Meyerozyma</taxon>
    </lineage>
</organism>
<dbReference type="InterPro" id="IPR036174">
    <property type="entry name" value="Znf_Sec23_Sec24_sf"/>
</dbReference>
<dbReference type="Pfam" id="PF04810">
    <property type="entry name" value="zf-Sec23_Sec24"/>
    <property type="match status" value="1"/>
</dbReference>
<dbReference type="FunCoup" id="A5DP39">
    <property type="interactions" value="153"/>
</dbReference>
<dbReference type="GO" id="GO:0000139">
    <property type="term" value="C:Golgi membrane"/>
    <property type="evidence" value="ECO:0007669"/>
    <property type="project" value="UniProtKB-SubCell"/>
</dbReference>
<name>A5DP39_PICGU</name>
<evidence type="ECO:0000256" key="6">
    <source>
        <dbReference type="ARBA" id="ARBA00023034"/>
    </source>
</evidence>